<dbReference type="Pfam" id="PF13366">
    <property type="entry name" value="PDDEXK_3"/>
    <property type="match status" value="1"/>
</dbReference>
<comment type="caution">
    <text evidence="1">The sequence shown here is derived from an EMBL/GenBank/DDBJ whole genome shotgun (WGS) entry which is preliminary data.</text>
</comment>
<evidence type="ECO:0000313" key="1">
    <source>
        <dbReference type="EMBL" id="MBD5779905.1"/>
    </source>
</evidence>
<proteinExistence type="predicted"/>
<dbReference type="NCBIfam" id="TIGR04256">
    <property type="entry name" value="GxxExxY"/>
    <property type="match status" value="1"/>
</dbReference>
<gene>
    <name evidence="1" type="ORF">IEN85_10435</name>
</gene>
<dbReference type="Proteomes" id="UP000622317">
    <property type="component" value="Unassembled WGS sequence"/>
</dbReference>
<dbReference type="EMBL" id="JACYFG010000022">
    <property type="protein sequence ID" value="MBD5779905.1"/>
    <property type="molecule type" value="Genomic_DNA"/>
</dbReference>
<protein>
    <submittedName>
        <fullName evidence="1">GxxExxY protein</fullName>
    </submittedName>
</protein>
<dbReference type="AlphaFoldDB" id="A0A927F8L5"/>
<organism evidence="1 2">
    <name type="scientific">Pelagicoccus enzymogenes</name>
    <dbReference type="NCBI Taxonomy" id="2773457"/>
    <lineage>
        <taxon>Bacteria</taxon>
        <taxon>Pseudomonadati</taxon>
        <taxon>Verrucomicrobiota</taxon>
        <taxon>Opitutia</taxon>
        <taxon>Puniceicoccales</taxon>
        <taxon>Pelagicoccaceae</taxon>
        <taxon>Pelagicoccus</taxon>
    </lineage>
</organism>
<accession>A0A927F8L5</accession>
<sequence>MTPIYYKEETYKIIGAAIEVHKELGHGFLEAVFQEALELEFADQSIPFEAQKPLQIHYKGYVLKKEYIADFLVHDDILVEIKAIEKLTSNEESQVINYLNATKRKLGLLINFGSEGKLEWKRLVN</sequence>
<dbReference type="InterPro" id="IPR026350">
    <property type="entry name" value="GxxExxY"/>
</dbReference>
<keyword evidence="2" id="KW-1185">Reference proteome</keyword>
<evidence type="ECO:0000313" key="2">
    <source>
        <dbReference type="Proteomes" id="UP000622317"/>
    </source>
</evidence>
<reference evidence="1" key="1">
    <citation type="submission" date="2020-09" db="EMBL/GenBank/DDBJ databases">
        <title>Pelagicoccus enzymogenes sp. nov. with an EPS production, isolated from marine sediment.</title>
        <authorList>
            <person name="Feng X."/>
        </authorList>
    </citation>
    <scope>NUCLEOTIDE SEQUENCE</scope>
    <source>
        <strain evidence="1">NFK12</strain>
    </source>
</reference>
<name>A0A927F8L5_9BACT</name>
<dbReference type="RefSeq" id="WP_191617033.1">
    <property type="nucleotide sequence ID" value="NZ_JACYFG010000022.1"/>
</dbReference>